<evidence type="ECO:0000259" key="4">
    <source>
        <dbReference type="PROSITE" id="PS50110"/>
    </source>
</evidence>
<dbReference type="Gene3D" id="3.40.50.2300">
    <property type="match status" value="1"/>
</dbReference>
<dbReference type="SUPFAM" id="SSF52172">
    <property type="entry name" value="CheY-like"/>
    <property type="match status" value="1"/>
</dbReference>
<dbReference type="InterPro" id="IPR001789">
    <property type="entry name" value="Sig_transdc_resp-reg_receiver"/>
</dbReference>
<gene>
    <name evidence="6" type="ORF">NBG84_02595</name>
</gene>
<protein>
    <submittedName>
        <fullName evidence="6">Response regulator transcription factor</fullName>
    </submittedName>
</protein>
<organism evidence="6 7">
    <name type="scientific">Streptomyces albipurpureus</name>
    <dbReference type="NCBI Taxonomy" id="2897419"/>
    <lineage>
        <taxon>Bacteria</taxon>
        <taxon>Bacillati</taxon>
        <taxon>Actinomycetota</taxon>
        <taxon>Actinomycetes</taxon>
        <taxon>Kitasatosporales</taxon>
        <taxon>Streptomycetaceae</taxon>
        <taxon>Streptomyces</taxon>
    </lineage>
</organism>
<evidence type="ECO:0000256" key="3">
    <source>
        <dbReference type="PROSITE-ProRule" id="PRU01091"/>
    </source>
</evidence>
<dbReference type="PROSITE" id="PS50110">
    <property type="entry name" value="RESPONSE_REGULATORY"/>
    <property type="match status" value="1"/>
</dbReference>
<dbReference type="EMBL" id="JAMQAW010000002">
    <property type="protein sequence ID" value="MCM2387211.1"/>
    <property type="molecule type" value="Genomic_DNA"/>
</dbReference>
<evidence type="ECO:0000256" key="1">
    <source>
        <dbReference type="ARBA" id="ARBA00023125"/>
    </source>
</evidence>
<dbReference type="SMART" id="SM00448">
    <property type="entry name" value="REC"/>
    <property type="match status" value="1"/>
</dbReference>
<accession>A0ABT0UG20</accession>
<dbReference type="Pfam" id="PF00072">
    <property type="entry name" value="Response_reg"/>
    <property type="match status" value="1"/>
</dbReference>
<dbReference type="RefSeq" id="WP_250917563.1">
    <property type="nucleotide sequence ID" value="NZ_JAMQAW010000002.1"/>
</dbReference>
<feature type="DNA-binding region" description="OmpR/PhoB-type" evidence="3">
    <location>
        <begin position="128"/>
        <end position="227"/>
    </location>
</feature>
<dbReference type="CDD" id="cd00383">
    <property type="entry name" value="trans_reg_C"/>
    <property type="match status" value="1"/>
</dbReference>
<reference evidence="6" key="1">
    <citation type="submission" date="2022-06" db="EMBL/GenBank/DDBJ databases">
        <title>Genome public.</title>
        <authorList>
            <person name="Sun Q."/>
        </authorList>
    </citation>
    <scope>NUCLEOTIDE SEQUENCE</scope>
    <source>
        <strain evidence="6">CWNU-1</strain>
    </source>
</reference>
<dbReference type="InterPro" id="IPR001867">
    <property type="entry name" value="OmpR/PhoB-type_DNA-bd"/>
</dbReference>
<sequence>MTSVLVVEDEPQLVRALEINLRARQYEVAAAPDGATALRLAIDGSPDIVLMDLGLPDIDGIEVIRRLRSWSRVPIVVVSARRTSEEKVEALDAGADDYLTKPFSMAELVARLRAAARRVEPAAPADDICLIATEDFTVDLLGKRVRRRGSDVRLTATEWQLLEVLVRRRGRTIGQEELLKEVWGDSFTTRSNQLRVHMARLRRKLEGDPVHPRHFITFPGVGYRFEV</sequence>
<keyword evidence="1 3" id="KW-0238">DNA-binding</keyword>
<feature type="modified residue" description="4-aspartylphosphate" evidence="2">
    <location>
        <position position="52"/>
    </location>
</feature>
<dbReference type="InterPro" id="IPR036388">
    <property type="entry name" value="WH-like_DNA-bd_sf"/>
</dbReference>
<evidence type="ECO:0000256" key="2">
    <source>
        <dbReference type="PROSITE-ProRule" id="PRU00169"/>
    </source>
</evidence>
<dbReference type="PROSITE" id="PS51755">
    <property type="entry name" value="OMPR_PHOB"/>
    <property type="match status" value="1"/>
</dbReference>
<dbReference type="Pfam" id="PF00486">
    <property type="entry name" value="Trans_reg_C"/>
    <property type="match status" value="1"/>
</dbReference>
<feature type="domain" description="OmpR/PhoB-type" evidence="5">
    <location>
        <begin position="128"/>
        <end position="227"/>
    </location>
</feature>
<dbReference type="PANTHER" id="PTHR48111">
    <property type="entry name" value="REGULATOR OF RPOS"/>
    <property type="match status" value="1"/>
</dbReference>
<dbReference type="InterPro" id="IPR039420">
    <property type="entry name" value="WalR-like"/>
</dbReference>
<feature type="domain" description="Response regulatory" evidence="4">
    <location>
        <begin position="3"/>
        <end position="116"/>
    </location>
</feature>
<evidence type="ECO:0000313" key="7">
    <source>
        <dbReference type="Proteomes" id="UP001431429"/>
    </source>
</evidence>
<proteinExistence type="predicted"/>
<dbReference type="SMART" id="SM00862">
    <property type="entry name" value="Trans_reg_C"/>
    <property type="match status" value="1"/>
</dbReference>
<dbReference type="InterPro" id="IPR011006">
    <property type="entry name" value="CheY-like_superfamily"/>
</dbReference>
<dbReference type="Gene3D" id="1.10.10.10">
    <property type="entry name" value="Winged helix-like DNA-binding domain superfamily/Winged helix DNA-binding domain"/>
    <property type="match status" value="1"/>
</dbReference>
<evidence type="ECO:0000313" key="6">
    <source>
        <dbReference type="EMBL" id="MCM2387211.1"/>
    </source>
</evidence>
<dbReference type="PANTHER" id="PTHR48111:SF50">
    <property type="entry name" value="KDP OPERON TRANSCRIPTIONAL REGULATORY PROTEIN KDPE"/>
    <property type="match status" value="1"/>
</dbReference>
<dbReference type="Proteomes" id="UP001431429">
    <property type="component" value="Unassembled WGS sequence"/>
</dbReference>
<keyword evidence="7" id="KW-1185">Reference proteome</keyword>
<comment type="caution">
    <text evidence="6">The sequence shown here is derived from an EMBL/GenBank/DDBJ whole genome shotgun (WGS) entry which is preliminary data.</text>
</comment>
<keyword evidence="2" id="KW-0597">Phosphoprotein</keyword>
<evidence type="ECO:0000259" key="5">
    <source>
        <dbReference type="PROSITE" id="PS51755"/>
    </source>
</evidence>
<name>A0ABT0UG20_9ACTN</name>
<dbReference type="Gene3D" id="6.10.250.690">
    <property type="match status" value="1"/>
</dbReference>